<gene>
    <name evidence="1" type="ORF">EVAR_36317_1</name>
</gene>
<protein>
    <submittedName>
        <fullName evidence="1">Uncharacterized protein</fullName>
    </submittedName>
</protein>
<name>A0A4C1VKW4_EUMVA</name>
<dbReference type="AlphaFoldDB" id="A0A4C1VKW4"/>
<sequence length="136" mass="15007">MQGIASFCHRRSGDPELFHESTMAFTAYGKLLKMPAILKPLPFERFHMQPDRHTAEFSVTRSMQPPIIPKTHSFSCDVTLEATPAPAHNREGNPIFLSLRQLFKLGATETGVPFSLAAGQQYLNARAHAGSKSGRA</sequence>
<organism evidence="1 2">
    <name type="scientific">Eumeta variegata</name>
    <name type="common">Bagworm moth</name>
    <name type="synonym">Eumeta japonica</name>
    <dbReference type="NCBI Taxonomy" id="151549"/>
    <lineage>
        <taxon>Eukaryota</taxon>
        <taxon>Metazoa</taxon>
        <taxon>Ecdysozoa</taxon>
        <taxon>Arthropoda</taxon>
        <taxon>Hexapoda</taxon>
        <taxon>Insecta</taxon>
        <taxon>Pterygota</taxon>
        <taxon>Neoptera</taxon>
        <taxon>Endopterygota</taxon>
        <taxon>Lepidoptera</taxon>
        <taxon>Glossata</taxon>
        <taxon>Ditrysia</taxon>
        <taxon>Tineoidea</taxon>
        <taxon>Psychidae</taxon>
        <taxon>Oiketicinae</taxon>
        <taxon>Eumeta</taxon>
    </lineage>
</organism>
<dbReference type="EMBL" id="BGZK01000347">
    <property type="protein sequence ID" value="GBP38365.1"/>
    <property type="molecule type" value="Genomic_DNA"/>
</dbReference>
<dbReference type="Proteomes" id="UP000299102">
    <property type="component" value="Unassembled WGS sequence"/>
</dbReference>
<keyword evidence="2" id="KW-1185">Reference proteome</keyword>
<reference evidence="1 2" key="1">
    <citation type="journal article" date="2019" name="Commun. Biol.">
        <title>The bagworm genome reveals a unique fibroin gene that provides high tensile strength.</title>
        <authorList>
            <person name="Kono N."/>
            <person name="Nakamura H."/>
            <person name="Ohtoshi R."/>
            <person name="Tomita M."/>
            <person name="Numata K."/>
            <person name="Arakawa K."/>
        </authorList>
    </citation>
    <scope>NUCLEOTIDE SEQUENCE [LARGE SCALE GENOMIC DNA]</scope>
</reference>
<evidence type="ECO:0000313" key="2">
    <source>
        <dbReference type="Proteomes" id="UP000299102"/>
    </source>
</evidence>
<comment type="caution">
    <text evidence="1">The sequence shown here is derived from an EMBL/GenBank/DDBJ whole genome shotgun (WGS) entry which is preliminary data.</text>
</comment>
<proteinExistence type="predicted"/>
<evidence type="ECO:0000313" key="1">
    <source>
        <dbReference type="EMBL" id="GBP38365.1"/>
    </source>
</evidence>
<accession>A0A4C1VKW4</accession>